<evidence type="ECO:0000256" key="1">
    <source>
        <dbReference type="SAM" id="Phobius"/>
    </source>
</evidence>
<keyword evidence="1" id="KW-0812">Transmembrane</keyword>
<accession>A0A0G0MW18</accession>
<dbReference type="Proteomes" id="UP000033935">
    <property type="component" value="Unassembled WGS sequence"/>
</dbReference>
<comment type="caution">
    <text evidence="2">The sequence shown here is derived from an EMBL/GenBank/DDBJ whole genome shotgun (WGS) entry which is preliminary data.</text>
</comment>
<sequence>MTLILILKILGWIFALVPFITFFVISITMIKGAGKDDPSIQALSLIGLTIFLMGLITLLVVYLSDLF</sequence>
<feature type="transmembrane region" description="Helical" evidence="1">
    <location>
        <begin position="6"/>
        <end position="30"/>
    </location>
</feature>
<proteinExistence type="predicted"/>
<dbReference type="AlphaFoldDB" id="A0A0G0MW18"/>
<feature type="transmembrane region" description="Helical" evidence="1">
    <location>
        <begin position="42"/>
        <end position="63"/>
    </location>
</feature>
<keyword evidence="1" id="KW-0472">Membrane</keyword>
<organism evidence="2 3">
    <name type="scientific">Candidatus Uhrbacteria bacterium GW2011_GWF2_39_13</name>
    <dbReference type="NCBI Taxonomy" id="1618995"/>
    <lineage>
        <taxon>Bacteria</taxon>
        <taxon>Candidatus Uhriibacteriota</taxon>
    </lineage>
</organism>
<name>A0A0G0MW18_9BACT</name>
<evidence type="ECO:0000313" key="2">
    <source>
        <dbReference type="EMBL" id="KKR04601.1"/>
    </source>
</evidence>
<dbReference type="EMBL" id="LBWG01000005">
    <property type="protein sequence ID" value="KKR04601.1"/>
    <property type="molecule type" value="Genomic_DNA"/>
</dbReference>
<evidence type="ECO:0000313" key="3">
    <source>
        <dbReference type="Proteomes" id="UP000033935"/>
    </source>
</evidence>
<gene>
    <name evidence="2" type="ORF">UT30_C0005G0004</name>
</gene>
<reference evidence="2 3" key="1">
    <citation type="journal article" date="2015" name="Nature">
        <title>rRNA introns, odd ribosomes, and small enigmatic genomes across a large radiation of phyla.</title>
        <authorList>
            <person name="Brown C.T."/>
            <person name="Hug L.A."/>
            <person name="Thomas B.C."/>
            <person name="Sharon I."/>
            <person name="Castelle C.J."/>
            <person name="Singh A."/>
            <person name="Wilkins M.J."/>
            <person name="Williams K.H."/>
            <person name="Banfield J.F."/>
        </authorList>
    </citation>
    <scope>NUCLEOTIDE SEQUENCE [LARGE SCALE GENOMIC DNA]</scope>
</reference>
<protein>
    <submittedName>
        <fullName evidence="2">Uncharacterized protein</fullName>
    </submittedName>
</protein>
<keyword evidence="1" id="KW-1133">Transmembrane helix</keyword>